<comment type="pathway">
    <text evidence="1">Cofactor biosynthesis; tetrahydrofolate biosynthesis; 5,6,7,8-tetrahydrofolate from 7,8-dihydrofolate: step 1/1.</text>
</comment>
<name>A0A5C4U680_9CORY</name>
<dbReference type="CDD" id="cd00209">
    <property type="entry name" value="DHFR"/>
    <property type="match status" value="1"/>
</dbReference>
<dbReference type="EC" id="1.5.1.3" evidence="3"/>
<protein>
    <recommendedName>
        <fullName evidence="3">dihydrofolate reductase</fullName>
        <ecNumber evidence="3">1.5.1.3</ecNumber>
    </recommendedName>
</protein>
<organism evidence="8 9">
    <name type="scientific">Corynebacterium tapiri</name>
    <dbReference type="NCBI Taxonomy" id="1448266"/>
    <lineage>
        <taxon>Bacteria</taxon>
        <taxon>Bacillati</taxon>
        <taxon>Actinomycetota</taxon>
        <taxon>Actinomycetes</taxon>
        <taxon>Mycobacteriales</taxon>
        <taxon>Corynebacteriaceae</taxon>
        <taxon>Corynebacterium</taxon>
    </lineage>
</organism>
<dbReference type="GO" id="GO:0006730">
    <property type="term" value="P:one-carbon metabolic process"/>
    <property type="evidence" value="ECO:0007669"/>
    <property type="project" value="UniProtKB-KW"/>
</dbReference>
<dbReference type="GO" id="GO:0050661">
    <property type="term" value="F:NADP binding"/>
    <property type="evidence" value="ECO:0007669"/>
    <property type="project" value="InterPro"/>
</dbReference>
<feature type="domain" description="DHFR" evidence="7">
    <location>
        <begin position="2"/>
        <end position="167"/>
    </location>
</feature>
<keyword evidence="9" id="KW-1185">Reference proteome</keyword>
<evidence type="ECO:0000313" key="8">
    <source>
        <dbReference type="EMBL" id="TNM00402.1"/>
    </source>
</evidence>
<dbReference type="Proteomes" id="UP000312032">
    <property type="component" value="Unassembled WGS sequence"/>
</dbReference>
<dbReference type="InterPro" id="IPR001796">
    <property type="entry name" value="DHFR_dom"/>
</dbReference>
<evidence type="ECO:0000256" key="3">
    <source>
        <dbReference type="ARBA" id="ARBA00012856"/>
    </source>
</evidence>
<dbReference type="PANTHER" id="PTHR48069:SF3">
    <property type="entry name" value="DIHYDROFOLATE REDUCTASE"/>
    <property type="match status" value="1"/>
</dbReference>
<dbReference type="GO" id="GO:0046655">
    <property type="term" value="P:folic acid metabolic process"/>
    <property type="evidence" value="ECO:0007669"/>
    <property type="project" value="TreeGrafter"/>
</dbReference>
<dbReference type="GO" id="GO:0046452">
    <property type="term" value="P:dihydrofolate metabolic process"/>
    <property type="evidence" value="ECO:0007669"/>
    <property type="project" value="TreeGrafter"/>
</dbReference>
<evidence type="ECO:0000313" key="9">
    <source>
        <dbReference type="Proteomes" id="UP000312032"/>
    </source>
</evidence>
<dbReference type="Gene3D" id="3.40.430.10">
    <property type="entry name" value="Dihydrofolate Reductase, subunit A"/>
    <property type="match status" value="1"/>
</dbReference>
<evidence type="ECO:0000256" key="1">
    <source>
        <dbReference type="ARBA" id="ARBA00004903"/>
    </source>
</evidence>
<keyword evidence="5" id="KW-0521">NADP</keyword>
<gene>
    <name evidence="8" type="ORF">FHE74_00155</name>
</gene>
<dbReference type="GO" id="GO:0004146">
    <property type="term" value="F:dihydrofolate reductase activity"/>
    <property type="evidence" value="ECO:0007669"/>
    <property type="project" value="UniProtKB-EC"/>
</dbReference>
<evidence type="ECO:0000259" key="7">
    <source>
        <dbReference type="PROSITE" id="PS51330"/>
    </source>
</evidence>
<evidence type="ECO:0000256" key="4">
    <source>
        <dbReference type="ARBA" id="ARBA00022563"/>
    </source>
</evidence>
<dbReference type="GO" id="GO:0046654">
    <property type="term" value="P:tetrahydrofolate biosynthetic process"/>
    <property type="evidence" value="ECO:0007669"/>
    <property type="project" value="UniProtKB-UniPathway"/>
</dbReference>
<comment type="caution">
    <text evidence="8">The sequence shown here is derived from an EMBL/GenBank/DDBJ whole genome shotgun (WGS) entry which is preliminary data.</text>
</comment>
<dbReference type="PRINTS" id="PR00070">
    <property type="entry name" value="DHFR"/>
</dbReference>
<dbReference type="RefSeq" id="WP_139464401.1">
    <property type="nucleotide sequence ID" value="NZ_VDHJ01000001.1"/>
</dbReference>
<dbReference type="PROSITE" id="PS51330">
    <property type="entry name" value="DHFR_2"/>
    <property type="match status" value="1"/>
</dbReference>
<dbReference type="SUPFAM" id="SSF53597">
    <property type="entry name" value="Dihydrofolate reductase-like"/>
    <property type="match status" value="1"/>
</dbReference>
<keyword evidence="6" id="KW-0560">Oxidoreductase</keyword>
<reference evidence="8 9" key="1">
    <citation type="submission" date="2019-06" db="EMBL/GenBank/DDBJ databases">
        <authorList>
            <person name="Li J."/>
        </authorList>
    </citation>
    <scope>NUCLEOTIDE SEQUENCE [LARGE SCALE GENOMIC DNA]</scope>
    <source>
        <strain evidence="8 9">LMG 28165</strain>
    </source>
</reference>
<comment type="similarity">
    <text evidence="2">Belongs to the dihydrofolate reductase family.</text>
</comment>
<dbReference type="GO" id="GO:0005829">
    <property type="term" value="C:cytosol"/>
    <property type="evidence" value="ECO:0007669"/>
    <property type="project" value="TreeGrafter"/>
</dbReference>
<dbReference type="OrthoDB" id="9804315at2"/>
<dbReference type="EMBL" id="VDHJ01000001">
    <property type="protein sequence ID" value="TNM00402.1"/>
    <property type="molecule type" value="Genomic_DNA"/>
</dbReference>
<sequence>MSLSAIWAASRDGIIGDGQGMPWHLPEDLAHFKECTQGSTVIMGRGTWESLPERFRPLPGRENIVVSSRAPGEWSRGALVVSSIDGLDGWNIGGGQLYASTIDLVDRVEVTEIDCTLAGVYDQPVFAPSLEGFAIVEKREWQESERGRLLGEESGRPLRYRFVSYRRKDAS</sequence>
<dbReference type="UniPathway" id="UPA00077">
    <property type="reaction ID" value="UER00158"/>
</dbReference>
<accession>A0A5C4U680</accession>
<proteinExistence type="inferred from homology"/>
<dbReference type="InterPro" id="IPR012259">
    <property type="entry name" value="DHFR"/>
</dbReference>
<keyword evidence="4" id="KW-0554">One-carbon metabolism</keyword>
<dbReference type="InterPro" id="IPR024072">
    <property type="entry name" value="DHFR-like_dom_sf"/>
</dbReference>
<evidence type="ECO:0000256" key="6">
    <source>
        <dbReference type="ARBA" id="ARBA00023002"/>
    </source>
</evidence>
<evidence type="ECO:0000256" key="2">
    <source>
        <dbReference type="ARBA" id="ARBA00009539"/>
    </source>
</evidence>
<dbReference type="AlphaFoldDB" id="A0A5C4U680"/>
<evidence type="ECO:0000256" key="5">
    <source>
        <dbReference type="ARBA" id="ARBA00022857"/>
    </source>
</evidence>
<dbReference type="PANTHER" id="PTHR48069">
    <property type="entry name" value="DIHYDROFOLATE REDUCTASE"/>
    <property type="match status" value="1"/>
</dbReference>
<dbReference type="Pfam" id="PF00186">
    <property type="entry name" value="DHFR_1"/>
    <property type="match status" value="1"/>
</dbReference>